<gene>
    <name evidence="1" type="ORF">BQ8482_111316</name>
</gene>
<evidence type="ECO:0000313" key="2">
    <source>
        <dbReference type="Proteomes" id="UP000245698"/>
    </source>
</evidence>
<protein>
    <submittedName>
        <fullName evidence="1">Uncharacterized protein</fullName>
    </submittedName>
</protein>
<name>A0A2P9AE46_9HYPH</name>
<sequence>MNESEQTGLATMRDCWITGGATFDLAPTAWKTIAGGASPDEQERRLLAIAAQALDVALRPAAPKTLKRRPPLPRLALPMLPERLRPLLRAALKHAVDARRKTRVVTLVASRGFVLHPMDWMPVASDQNSPDVYAPWIDWQASVDGERHAPQEKLTAENWDEFYPAARRIALADMRRSEPASARLLVEAKASGEPAEVRLALIELMRFGLNPEDAPFLKSLSADRSGKVRELAGRLLARLGEHGRSNDGGPDDPAAELAAFISEGKSGFIRRRSIYTPAKLKSPAQEKRRAELFETCNLVDLAARFSATEPEFIGAWQFGADNNADILIARMVAASGSDAAVTHMADALVADGGKPALFVLHLTPRLDSRRKRALVRLILKQANYLNAINLAEGIDAGWLEWDDLSNGSALAALRSAVAGNDDAMRRGADDILETIGFLATATTAAKLIDEVVAAGMPPAASSLGVLRLNAALAEHQSKPTHDQSGEFI</sequence>
<dbReference type="InterPro" id="IPR043746">
    <property type="entry name" value="DUF5691"/>
</dbReference>
<keyword evidence="2" id="KW-1185">Reference proteome</keyword>
<dbReference type="AlphaFoldDB" id="A0A2P9AE46"/>
<dbReference type="Proteomes" id="UP000245698">
    <property type="component" value="Unassembled WGS sequence"/>
</dbReference>
<proteinExistence type="predicted"/>
<dbReference type="EMBL" id="FUIG01000013">
    <property type="protein sequence ID" value="SJM29386.1"/>
    <property type="molecule type" value="Genomic_DNA"/>
</dbReference>
<dbReference type="RefSeq" id="WP_123146894.1">
    <property type="nucleotide sequence ID" value="NZ_FUIG01000013.1"/>
</dbReference>
<reference evidence="2" key="1">
    <citation type="submission" date="2016-12" db="EMBL/GenBank/DDBJ databases">
        <authorList>
            <person name="Brunel B."/>
        </authorList>
    </citation>
    <scope>NUCLEOTIDE SEQUENCE [LARGE SCALE GENOMIC DNA]</scope>
</reference>
<evidence type="ECO:0000313" key="1">
    <source>
        <dbReference type="EMBL" id="SJM29386.1"/>
    </source>
</evidence>
<dbReference type="Pfam" id="PF18944">
    <property type="entry name" value="DUF5691"/>
    <property type="match status" value="1"/>
</dbReference>
<organism evidence="1 2">
    <name type="scientific">Mesorhizobium delmotii</name>
    <dbReference type="NCBI Taxonomy" id="1631247"/>
    <lineage>
        <taxon>Bacteria</taxon>
        <taxon>Pseudomonadati</taxon>
        <taxon>Pseudomonadota</taxon>
        <taxon>Alphaproteobacteria</taxon>
        <taxon>Hyphomicrobiales</taxon>
        <taxon>Phyllobacteriaceae</taxon>
        <taxon>Mesorhizobium</taxon>
    </lineage>
</organism>
<accession>A0A2P9AE46</accession>